<evidence type="ECO:0000256" key="4">
    <source>
        <dbReference type="ARBA" id="ARBA00022692"/>
    </source>
</evidence>
<dbReference type="EMBL" id="SDGV01000022">
    <property type="protein sequence ID" value="THB60524.1"/>
    <property type="molecule type" value="Genomic_DNA"/>
</dbReference>
<comment type="caution">
    <text evidence="9">The sequence shown here is derived from an EMBL/GenBank/DDBJ whole genome shotgun (WGS) entry which is preliminary data.</text>
</comment>
<evidence type="ECO:0000313" key="9">
    <source>
        <dbReference type="EMBL" id="THB60524.1"/>
    </source>
</evidence>
<keyword evidence="5" id="KW-0133">Cell shape</keyword>
<evidence type="ECO:0000256" key="1">
    <source>
        <dbReference type="ARBA" id="ARBA00004651"/>
    </source>
</evidence>
<organism evidence="9 10">
    <name type="scientific">Vagococcus silagei</name>
    <dbReference type="NCBI Taxonomy" id="2508885"/>
    <lineage>
        <taxon>Bacteria</taxon>
        <taxon>Bacillati</taxon>
        <taxon>Bacillota</taxon>
        <taxon>Bacilli</taxon>
        <taxon>Lactobacillales</taxon>
        <taxon>Enterococcaceae</taxon>
        <taxon>Vagococcus</taxon>
    </lineage>
</organism>
<reference evidence="9 10" key="1">
    <citation type="submission" date="2019-01" db="EMBL/GenBank/DDBJ databases">
        <title>Vagococcus silagei sp. nov. isolated from brewer's grain.</title>
        <authorList>
            <person name="Guu J.-R."/>
        </authorList>
    </citation>
    <scope>NUCLEOTIDE SEQUENCE [LARGE SCALE GENOMIC DNA]</scope>
    <source>
        <strain evidence="9 10">2B-2</strain>
    </source>
</reference>
<feature type="transmembrane region" description="Helical" evidence="8">
    <location>
        <begin position="34"/>
        <end position="55"/>
    </location>
</feature>
<dbReference type="AlphaFoldDB" id="A0A4S3B0C8"/>
<keyword evidence="10" id="KW-1185">Reference proteome</keyword>
<dbReference type="RefSeq" id="WP_136137515.1">
    <property type="nucleotide sequence ID" value="NZ_SDGV01000022.1"/>
</dbReference>
<feature type="transmembrane region" description="Helical" evidence="8">
    <location>
        <begin position="75"/>
        <end position="98"/>
    </location>
</feature>
<dbReference type="OrthoDB" id="2148512at2"/>
<keyword evidence="7 8" id="KW-0472">Membrane</keyword>
<keyword evidence="6 8" id="KW-1133">Transmembrane helix</keyword>
<accession>A0A4S3B0C8</accession>
<dbReference type="Proteomes" id="UP000310506">
    <property type="component" value="Unassembled WGS sequence"/>
</dbReference>
<keyword evidence="4 8" id="KW-0812">Transmembrane</keyword>
<gene>
    <name evidence="9" type="primary">mreD</name>
    <name evidence="9" type="ORF">ESZ54_09880</name>
</gene>
<feature type="transmembrane region" description="Helical" evidence="8">
    <location>
        <begin position="145"/>
        <end position="163"/>
    </location>
</feature>
<dbReference type="GO" id="GO:0008360">
    <property type="term" value="P:regulation of cell shape"/>
    <property type="evidence" value="ECO:0007669"/>
    <property type="project" value="UniProtKB-KW"/>
</dbReference>
<keyword evidence="3" id="KW-1003">Cell membrane</keyword>
<feature type="transmembrane region" description="Helical" evidence="8">
    <location>
        <begin position="6"/>
        <end position="22"/>
    </location>
</feature>
<evidence type="ECO:0000256" key="6">
    <source>
        <dbReference type="ARBA" id="ARBA00022989"/>
    </source>
</evidence>
<protein>
    <submittedName>
        <fullName evidence="9">Rod shape-determining protein MreD</fullName>
    </submittedName>
</protein>
<comment type="subcellular location">
    <subcellularLocation>
        <location evidence="1">Cell membrane</location>
        <topology evidence="1">Multi-pass membrane protein</topology>
    </subcellularLocation>
</comment>
<evidence type="ECO:0000313" key="10">
    <source>
        <dbReference type="Proteomes" id="UP000310506"/>
    </source>
</evidence>
<dbReference type="NCBIfam" id="TIGR03426">
    <property type="entry name" value="shape_MreD"/>
    <property type="match status" value="1"/>
</dbReference>
<evidence type="ECO:0000256" key="2">
    <source>
        <dbReference type="ARBA" id="ARBA00007776"/>
    </source>
</evidence>
<sequence>MKSSKAYVPYVLPILLFFLMLLDGHISNAILSMLSVPMSFTSCLLLMVMMFATFQMDKAYMVSLATIIGLLYDSYYYNVLGINLILFPLIIWVMYFVFENVIPNTLTIILSFIIFVTFLSLGRVFLLSVFGLTVTTILDVFTRNLAPTLLLNLILILICMAPLKKLFNVKK</sequence>
<feature type="transmembrane region" description="Helical" evidence="8">
    <location>
        <begin position="105"/>
        <end position="125"/>
    </location>
</feature>
<evidence type="ECO:0000256" key="5">
    <source>
        <dbReference type="ARBA" id="ARBA00022960"/>
    </source>
</evidence>
<dbReference type="InterPro" id="IPR007227">
    <property type="entry name" value="Cell_shape_determining_MreD"/>
</dbReference>
<evidence type="ECO:0000256" key="3">
    <source>
        <dbReference type="ARBA" id="ARBA00022475"/>
    </source>
</evidence>
<evidence type="ECO:0000256" key="7">
    <source>
        <dbReference type="ARBA" id="ARBA00023136"/>
    </source>
</evidence>
<dbReference type="Pfam" id="PF04093">
    <property type="entry name" value="MreD"/>
    <property type="match status" value="1"/>
</dbReference>
<comment type="similarity">
    <text evidence="2">Belongs to the MreD family.</text>
</comment>
<evidence type="ECO:0000256" key="8">
    <source>
        <dbReference type="SAM" id="Phobius"/>
    </source>
</evidence>
<proteinExistence type="inferred from homology"/>
<dbReference type="GO" id="GO:0005886">
    <property type="term" value="C:plasma membrane"/>
    <property type="evidence" value="ECO:0007669"/>
    <property type="project" value="UniProtKB-SubCell"/>
</dbReference>
<name>A0A4S3B0C8_9ENTE</name>